<reference evidence="1" key="1">
    <citation type="journal article" date="2015" name="PLoS ONE">
        <title>Comprehensive Evaluation of Toxoplasma gondii VEG and Neospora caninum LIV Genomes with Tachyzoite Stage Transcriptome and Proteome Defines Novel Transcript Features.</title>
        <authorList>
            <person name="Ramaprasad A."/>
            <person name="Mourier T."/>
            <person name="Naeem R."/>
            <person name="Malas T.B."/>
            <person name="Moussa E."/>
            <person name="Panigrahi A."/>
            <person name="Vermont S.J."/>
            <person name="Otto T.D."/>
            <person name="Wastling J."/>
            <person name="Pain A."/>
        </authorList>
    </citation>
    <scope>NUCLEOTIDE SEQUENCE</scope>
    <source>
        <strain evidence="1">VEG</strain>
    </source>
</reference>
<sequence length="242" mass="26652">MQSCLPGQPRHFPSLSRLFSPVSCPSPHLFSHVGLASPSTSTLTHAPPLFLPVSALPSSPSSCIKSKSASSLLSPPVSSSVSSLLSFSLVSSSLPSPLRYSPGSPSCRFYRHWSRHRAFDRLRRLPNKALRPGKCAGSLFPSLPASVGDAPSVHGDFCVVRRADGGFHLVPPYPPRINRTVEPYPPSAGNFYELNRQFKLQWKNVEYQFVPKLLPRPWGRAGPWGGDLVRIFHRRTKKKPAH</sequence>
<dbReference type="AlphaFoldDB" id="A0A0F7VBJ0"/>
<name>A0A0F7VBJ0_TOXGV</name>
<dbReference type="PDB" id="9FIA">
    <property type="method" value="EM"/>
    <property type="resolution" value="3.29 A"/>
    <property type="chains" value="BT=1-242"/>
</dbReference>
<evidence type="ECO:0000313" key="1">
    <source>
        <dbReference type="EMBL" id="CEL78651.1"/>
    </source>
</evidence>
<organism evidence="1">
    <name type="scientific">Toxoplasma gondii (strain ATCC 50861 / VEG)</name>
    <dbReference type="NCBI Taxonomy" id="432359"/>
    <lineage>
        <taxon>Eukaryota</taxon>
        <taxon>Sar</taxon>
        <taxon>Alveolata</taxon>
        <taxon>Apicomplexa</taxon>
        <taxon>Conoidasida</taxon>
        <taxon>Coccidia</taxon>
        <taxon>Eucoccidiorida</taxon>
        <taxon>Eimeriorina</taxon>
        <taxon>Sarcocystidae</taxon>
        <taxon>Toxoplasma</taxon>
    </lineage>
</organism>
<accession>A0A0F7VBJ0</accession>
<reference evidence="3" key="3">
    <citation type="journal article" date="2025" name="Nat. Commun.">
        <title>Numerous rRNA molecules form the apicomplexan mitoribosome via repurposed protein and RNA elements.</title>
        <authorList>
            <person name="Shikha S."/>
            <person name="Tobiasson V."/>
            <person name="Ferreira Silva M."/>
            <person name="Ovciarikova J."/>
            <person name="Beraldi D."/>
            <person name="Muhleip A."/>
            <person name="Sheiner L."/>
        </authorList>
    </citation>
    <scope>STRUCTURE BY ELECTRON MICROSCOPY (2.52 ANGSTROMS)</scope>
</reference>
<dbReference type="EMBL" id="LN714502">
    <property type="protein sequence ID" value="CEL78651.1"/>
    <property type="molecule type" value="Genomic_DNA"/>
</dbReference>
<protein>
    <submittedName>
        <fullName evidence="1">Uncharacterized protein</fullName>
    </submittedName>
</protein>
<evidence type="ECO:0007829" key="2">
    <source>
        <dbReference type="PDB" id="9FIA"/>
    </source>
</evidence>
<keyword evidence="2 3" id="KW-0002">3D-structure</keyword>
<reference evidence="2" key="2">
    <citation type="journal article" date="2024" name="Nat. Commun.">
        <title>Apicomplexan mitoribosome from highly fragmented rRNAs to a functional machine.</title>
        <authorList>
            <person name="Wang C."/>
            <person name="Kassem S."/>
            <person name="Rocha R.E.O."/>
            <person name="Sun P."/>
            <person name="Nguyen T.T."/>
            <person name="Kloehn J."/>
            <person name="Liu X."/>
            <person name="Brusini L."/>
            <person name="Bonavoglia A."/>
            <person name="Barua S."/>
            <person name="Boissier F."/>
            <person name="Lucia Del Cistia M."/>
            <person name="Peng H."/>
            <person name="Tang X."/>
            <person name="Xie F."/>
            <person name="Wang Z."/>
            <person name="Vadas O."/>
            <person name="Suo X."/>
            <person name="Hashem Y."/>
            <person name="Soldati-Favre D."/>
            <person name="Jia Y."/>
        </authorList>
    </citation>
    <scope>STRUCTURE BY ELECTRON MICROSCOPY (3.29 ANGSTROMS)</scope>
</reference>
<gene>
    <name evidence="1" type="ORF">BN1205_001085</name>
</gene>
<proteinExistence type="evidence at protein level"/>
<dbReference type="PDB" id="9HQV">
    <property type="method" value="EM"/>
    <property type="resolution" value="2.52 A"/>
    <property type="chains" value="Yh=1-242"/>
</dbReference>
<evidence type="ECO:0007829" key="3">
    <source>
        <dbReference type="PDB" id="9HQV"/>
    </source>
</evidence>